<dbReference type="Proteomes" id="UP000597444">
    <property type="component" value="Unassembled WGS sequence"/>
</dbReference>
<sequence>MVQQNEHIQLNPAEETIQVGVTQLRFLVTGAESNGSLATFEMVIPAGAKNPALPHSHDAYEETIYGVEGISTWTVNGVPVELGPGQVLCIARGAVHGFGNHGDVDAKVLTIVTPAKIGPEFFHELIAVISAAAGGPPDGAKMMEVMKRYGIKPALPPSPPSS</sequence>
<protein>
    <submittedName>
        <fullName evidence="2">Cupin</fullName>
    </submittedName>
</protein>
<gene>
    <name evidence="2" type="ORF">KSF_011310</name>
</gene>
<proteinExistence type="predicted"/>
<dbReference type="RefSeq" id="WP_220202003.1">
    <property type="nucleotide sequence ID" value="NZ_BNJK01000001.1"/>
</dbReference>
<dbReference type="AlphaFoldDB" id="A0A8J3ICL9"/>
<dbReference type="InterPro" id="IPR011051">
    <property type="entry name" value="RmlC_Cupin_sf"/>
</dbReference>
<dbReference type="InterPro" id="IPR013096">
    <property type="entry name" value="Cupin_2"/>
</dbReference>
<dbReference type="SUPFAM" id="SSF51182">
    <property type="entry name" value="RmlC-like cupins"/>
    <property type="match status" value="1"/>
</dbReference>
<organism evidence="2 3">
    <name type="scientific">Reticulibacter mediterranei</name>
    <dbReference type="NCBI Taxonomy" id="2778369"/>
    <lineage>
        <taxon>Bacteria</taxon>
        <taxon>Bacillati</taxon>
        <taxon>Chloroflexota</taxon>
        <taxon>Ktedonobacteria</taxon>
        <taxon>Ktedonobacterales</taxon>
        <taxon>Reticulibacteraceae</taxon>
        <taxon>Reticulibacter</taxon>
    </lineage>
</organism>
<dbReference type="Gene3D" id="2.60.120.10">
    <property type="entry name" value="Jelly Rolls"/>
    <property type="match status" value="1"/>
</dbReference>
<feature type="domain" description="Cupin type-2" evidence="1">
    <location>
        <begin position="41"/>
        <end position="112"/>
    </location>
</feature>
<dbReference type="Pfam" id="PF07883">
    <property type="entry name" value="Cupin_2"/>
    <property type="match status" value="1"/>
</dbReference>
<reference evidence="2" key="1">
    <citation type="submission" date="2020-10" db="EMBL/GenBank/DDBJ databases">
        <title>Taxonomic study of unclassified bacteria belonging to the class Ktedonobacteria.</title>
        <authorList>
            <person name="Yabe S."/>
            <person name="Wang C.M."/>
            <person name="Zheng Y."/>
            <person name="Sakai Y."/>
            <person name="Cavaletti L."/>
            <person name="Monciardini P."/>
            <person name="Donadio S."/>
        </authorList>
    </citation>
    <scope>NUCLEOTIDE SEQUENCE</scope>
    <source>
        <strain evidence="2">ID150040</strain>
    </source>
</reference>
<evidence type="ECO:0000259" key="1">
    <source>
        <dbReference type="Pfam" id="PF07883"/>
    </source>
</evidence>
<dbReference type="InterPro" id="IPR053146">
    <property type="entry name" value="QDO-like"/>
</dbReference>
<name>A0A8J3ICL9_9CHLR</name>
<comment type="caution">
    <text evidence="2">The sequence shown here is derived from an EMBL/GenBank/DDBJ whole genome shotgun (WGS) entry which is preliminary data.</text>
</comment>
<dbReference type="EMBL" id="BNJK01000001">
    <property type="protein sequence ID" value="GHO91083.1"/>
    <property type="molecule type" value="Genomic_DNA"/>
</dbReference>
<dbReference type="InterPro" id="IPR014710">
    <property type="entry name" value="RmlC-like_jellyroll"/>
</dbReference>
<dbReference type="PANTHER" id="PTHR36440">
    <property type="entry name" value="PUTATIVE (AFU_ORTHOLOGUE AFUA_8G07350)-RELATED"/>
    <property type="match status" value="1"/>
</dbReference>
<dbReference type="PANTHER" id="PTHR36440:SF1">
    <property type="entry name" value="PUTATIVE (AFU_ORTHOLOGUE AFUA_8G07350)-RELATED"/>
    <property type="match status" value="1"/>
</dbReference>
<evidence type="ECO:0000313" key="2">
    <source>
        <dbReference type="EMBL" id="GHO91083.1"/>
    </source>
</evidence>
<evidence type="ECO:0000313" key="3">
    <source>
        <dbReference type="Proteomes" id="UP000597444"/>
    </source>
</evidence>
<accession>A0A8J3ICL9</accession>
<keyword evidence="3" id="KW-1185">Reference proteome</keyword>